<dbReference type="EMBL" id="BARS01052898">
    <property type="protein sequence ID" value="GAG46796.1"/>
    <property type="molecule type" value="Genomic_DNA"/>
</dbReference>
<feature type="transmembrane region" description="Helical" evidence="1">
    <location>
        <begin position="34"/>
        <end position="50"/>
    </location>
</feature>
<evidence type="ECO:0000313" key="2">
    <source>
        <dbReference type="EMBL" id="GAG46796.1"/>
    </source>
</evidence>
<reference evidence="2" key="1">
    <citation type="journal article" date="2014" name="Front. Microbiol.">
        <title>High frequency of phylogenetically diverse reductive dehalogenase-homologous genes in deep subseafloor sedimentary metagenomes.</title>
        <authorList>
            <person name="Kawai M."/>
            <person name="Futagami T."/>
            <person name="Toyoda A."/>
            <person name="Takaki Y."/>
            <person name="Nishi S."/>
            <person name="Hori S."/>
            <person name="Arai W."/>
            <person name="Tsubouchi T."/>
            <person name="Morono Y."/>
            <person name="Uchiyama I."/>
            <person name="Ito T."/>
            <person name="Fujiyama A."/>
            <person name="Inagaki F."/>
            <person name="Takami H."/>
        </authorList>
    </citation>
    <scope>NUCLEOTIDE SEQUENCE</scope>
    <source>
        <strain evidence="2">Expedition CK06-06</strain>
    </source>
</reference>
<accession>X0ZEM4</accession>
<name>X0ZEM4_9ZZZZ</name>
<keyword evidence="1" id="KW-1133">Transmembrane helix</keyword>
<sequence length="63" mass="7269">MKSDFYFITEKFCVVLAIGSMGLAVFMFDKHISFAIGAIWFLTLAIYSKLNQEKEVKNDINNR</sequence>
<keyword evidence="1" id="KW-0812">Transmembrane</keyword>
<feature type="transmembrane region" description="Helical" evidence="1">
    <location>
        <begin position="12"/>
        <end position="28"/>
    </location>
</feature>
<protein>
    <submittedName>
        <fullName evidence="2">Uncharacterized protein</fullName>
    </submittedName>
</protein>
<dbReference type="AlphaFoldDB" id="X0ZEM4"/>
<proteinExistence type="predicted"/>
<organism evidence="2">
    <name type="scientific">marine sediment metagenome</name>
    <dbReference type="NCBI Taxonomy" id="412755"/>
    <lineage>
        <taxon>unclassified sequences</taxon>
        <taxon>metagenomes</taxon>
        <taxon>ecological metagenomes</taxon>
    </lineage>
</organism>
<gene>
    <name evidence="2" type="ORF">S01H1_78585</name>
</gene>
<comment type="caution">
    <text evidence="2">The sequence shown here is derived from an EMBL/GenBank/DDBJ whole genome shotgun (WGS) entry which is preliminary data.</text>
</comment>
<evidence type="ECO:0000256" key="1">
    <source>
        <dbReference type="SAM" id="Phobius"/>
    </source>
</evidence>
<keyword evidence="1" id="KW-0472">Membrane</keyword>